<keyword evidence="1" id="KW-0472">Membrane</keyword>
<dbReference type="HOGENOM" id="CLU_649907_0_0_2"/>
<accession>N0BBL8</accession>
<organism evidence="2 3">
    <name type="scientific">Archaeoglobus sulfaticallidus PM70-1</name>
    <dbReference type="NCBI Taxonomy" id="387631"/>
    <lineage>
        <taxon>Archaea</taxon>
        <taxon>Methanobacteriati</taxon>
        <taxon>Methanobacteriota</taxon>
        <taxon>Archaeoglobi</taxon>
        <taxon>Archaeoglobales</taxon>
        <taxon>Archaeoglobaceae</taxon>
        <taxon>Archaeoglobus</taxon>
    </lineage>
</organism>
<evidence type="ECO:0000256" key="1">
    <source>
        <dbReference type="SAM" id="Phobius"/>
    </source>
</evidence>
<dbReference type="STRING" id="387631.Asulf_00374"/>
<gene>
    <name evidence="2" type="ORF">Asulf_00374</name>
</gene>
<feature type="transmembrane region" description="Helical" evidence="1">
    <location>
        <begin position="423"/>
        <end position="445"/>
    </location>
</feature>
<evidence type="ECO:0000313" key="3">
    <source>
        <dbReference type="Proteomes" id="UP000013307"/>
    </source>
</evidence>
<reference evidence="2 3" key="1">
    <citation type="journal article" date="2013" name="Genome Announc.">
        <title>Complete Genome Sequence of the Thermophilic and Facultatively Chemolithoautotrophic Sulfate Reducer Archaeoglobus sulfaticallidus Strain PM70-1T.</title>
        <authorList>
            <person name="Stokke R."/>
            <person name="Hocking W.P."/>
            <person name="Steinsbu B.O."/>
            <person name="Steen I.H."/>
        </authorList>
    </citation>
    <scope>NUCLEOTIDE SEQUENCE [LARGE SCALE GENOMIC DNA]</scope>
    <source>
        <strain evidence="2">PM70-1</strain>
    </source>
</reference>
<evidence type="ECO:0000313" key="2">
    <source>
        <dbReference type="EMBL" id="AGK60403.1"/>
    </source>
</evidence>
<keyword evidence="1" id="KW-1133">Transmembrane helix</keyword>
<protein>
    <recommendedName>
        <fullName evidence="4">CARDB domain-containing protein</fullName>
    </recommendedName>
</protein>
<proteinExistence type="predicted"/>
<dbReference type="EMBL" id="CP005290">
    <property type="protein sequence ID" value="AGK60403.1"/>
    <property type="molecule type" value="Genomic_DNA"/>
</dbReference>
<dbReference type="RefSeq" id="WP_015590002.1">
    <property type="nucleotide sequence ID" value="NC_021169.1"/>
</dbReference>
<dbReference type="GeneID" id="15392020"/>
<keyword evidence="1" id="KW-0812">Transmembrane</keyword>
<dbReference type="PANTHER" id="PTHR35902">
    <property type="entry name" value="S-LAYER DOMAIN-LIKE PROTEIN-RELATED"/>
    <property type="match status" value="1"/>
</dbReference>
<dbReference type="KEGG" id="ast:Asulf_00374"/>
<sequence length="450" mass="50040">MRFIRSIALGILILSLMLISKTGAIEVTKVEINPEILLPGDVADCKITLYATTDEKISLISFDSDLEINPKLVLGIGEISRGSSYELPITIKAKKAGTYKVEMTIVGNTTKKQIFNVVVLDKYPSIILKKTKIMLNEVNEIGITVESYIDIRKIKIQPLFEAEPSALYSESSTIDGSFKFLAKEAKPLKFRISFYNGRNYHEIVQTVNVDYKESKGVFVYPEANYSVLAIGDVTPITLKLTNLREDTIYRIVATATSDSYREVKELAILEPKQTAILTYRFSPSKAGENEITFSITFDDDLGNSYSISKRITVRALDEKAVGISNLEVERELDGGLKVTGDITNGGRSDVSDVVIEVVAGNDTKDFFVGKLESGDFYTFEFRINAEKGVVRVLWSNGIGQKFELERPFEAKINAVKVESKEGFPYAVIAAVVVIAFIAIAVINAWKKRNR</sequence>
<dbReference type="OrthoDB" id="50543at2157"/>
<dbReference type="Proteomes" id="UP000013307">
    <property type="component" value="Chromosome"/>
</dbReference>
<dbReference type="AlphaFoldDB" id="N0BBL8"/>
<keyword evidence="3" id="KW-1185">Reference proteome</keyword>
<dbReference type="eggNOG" id="arCOG04400">
    <property type="taxonomic scope" value="Archaea"/>
</dbReference>
<dbReference type="PANTHER" id="PTHR35902:SF6">
    <property type="entry name" value="CONSERVED WITHIN P. AEROPHILUM"/>
    <property type="match status" value="1"/>
</dbReference>
<name>N0BBL8_9EURY</name>
<evidence type="ECO:0008006" key="4">
    <source>
        <dbReference type="Google" id="ProtNLM"/>
    </source>
</evidence>